<dbReference type="AlphaFoldDB" id="A0A811U253"/>
<dbReference type="Proteomes" id="UP000606786">
    <property type="component" value="Unassembled WGS sequence"/>
</dbReference>
<evidence type="ECO:0000256" key="1">
    <source>
        <dbReference type="SAM" id="MobiDB-lite"/>
    </source>
</evidence>
<dbReference type="EMBL" id="CAJHJT010000001">
    <property type="protein sequence ID" value="CAD6993009.1"/>
    <property type="molecule type" value="Genomic_DNA"/>
</dbReference>
<name>A0A811U253_CERCA</name>
<evidence type="ECO:0000313" key="2">
    <source>
        <dbReference type="EMBL" id="CAD6993009.1"/>
    </source>
</evidence>
<gene>
    <name evidence="2" type="ORF">CCAP1982_LOCUS1844</name>
</gene>
<comment type="caution">
    <text evidence="2">The sequence shown here is derived from an EMBL/GenBank/DDBJ whole genome shotgun (WGS) entry which is preliminary data.</text>
</comment>
<feature type="region of interest" description="Disordered" evidence="1">
    <location>
        <begin position="1"/>
        <end position="22"/>
    </location>
</feature>
<sequence length="70" mass="7712">MLTTNKHNFCQPNVTSHKQQRPALSALSAGRFHMECKQMQAAASSQPPHGVARFVAANFNQNPRNANNAH</sequence>
<accession>A0A811U253</accession>
<organism evidence="2 3">
    <name type="scientific">Ceratitis capitata</name>
    <name type="common">Mediterranean fruit fly</name>
    <name type="synonym">Tephritis capitata</name>
    <dbReference type="NCBI Taxonomy" id="7213"/>
    <lineage>
        <taxon>Eukaryota</taxon>
        <taxon>Metazoa</taxon>
        <taxon>Ecdysozoa</taxon>
        <taxon>Arthropoda</taxon>
        <taxon>Hexapoda</taxon>
        <taxon>Insecta</taxon>
        <taxon>Pterygota</taxon>
        <taxon>Neoptera</taxon>
        <taxon>Endopterygota</taxon>
        <taxon>Diptera</taxon>
        <taxon>Brachycera</taxon>
        <taxon>Muscomorpha</taxon>
        <taxon>Tephritoidea</taxon>
        <taxon>Tephritidae</taxon>
        <taxon>Ceratitis</taxon>
        <taxon>Ceratitis</taxon>
    </lineage>
</organism>
<feature type="compositionally biased region" description="Polar residues" evidence="1">
    <location>
        <begin position="1"/>
        <end position="17"/>
    </location>
</feature>
<proteinExistence type="predicted"/>
<protein>
    <submittedName>
        <fullName evidence="2">(Mediterranean fruit fly) hypothetical protein</fullName>
    </submittedName>
</protein>
<keyword evidence="3" id="KW-1185">Reference proteome</keyword>
<reference evidence="2" key="1">
    <citation type="submission" date="2020-11" db="EMBL/GenBank/DDBJ databases">
        <authorList>
            <person name="Whitehead M."/>
        </authorList>
    </citation>
    <scope>NUCLEOTIDE SEQUENCE</scope>
    <source>
        <strain evidence="2">EGII</strain>
    </source>
</reference>
<evidence type="ECO:0000313" key="3">
    <source>
        <dbReference type="Proteomes" id="UP000606786"/>
    </source>
</evidence>